<feature type="transmembrane region" description="Helical" evidence="6">
    <location>
        <begin position="204"/>
        <end position="224"/>
    </location>
</feature>
<feature type="transmembrane region" description="Helical" evidence="6">
    <location>
        <begin position="132"/>
        <end position="153"/>
    </location>
</feature>
<keyword evidence="5 6" id="KW-0472">Membrane</keyword>
<dbReference type="PANTHER" id="PTHR30250:SF11">
    <property type="entry name" value="O-ANTIGEN TRANSPORTER-RELATED"/>
    <property type="match status" value="1"/>
</dbReference>
<feature type="transmembrane region" description="Helical" evidence="6">
    <location>
        <begin position="32"/>
        <end position="52"/>
    </location>
</feature>
<evidence type="ECO:0000313" key="7">
    <source>
        <dbReference type="EMBL" id="MDN0069458.1"/>
    </source>
</evidence>
<feature type="transmembrane region" description="Helical" evidence="6">
    <location>
        <begin position="236"/>
        <end position="258"/>
    </location>
</feature>
<dbReference type="EMBL" id="JAUEIR010000005">
    <property type="protein sequence ID" value="MDN0069458.1"/>
    <property type="molecule type" value="Genomic_DNA"/>
</dbReference>
<dbReference type="PANTHER" id="PTHR30250">
    <property type="entry name" value="PST FAMILY PREDICTED COLANIC ACID TRANSPORTER"/>
    <property type="match status" value="1"/>
</dbReference>
<keyword evidence="2" id="KW-1003">Cell membrane</keyword>
<dbReference type="AlphaFoldDB" id="A0AAW7JUI0"/>
<proteinExistence type="predicted"/>
<comment type="caution">
    <text evidence="7">The sequence shown here is derived from an EMBL/GenBank/DDBJ whole genome shotgun (WGS) entry which is preliminary data.</text>
</comment>
<accession>A0AAW7JUI0</accession>
<evidence type="ECO:0000313" key="8">
    <source>
        <dbReference type="Proteomes" id="UP001168505"/>
    </source>
</evidence>
<protein>
    <recommendedName>
        <fullName evidence="9">Polysaccharide biosynthesis protein C-terminal domain-containing protein</fullName>
    </recommendedName>
</protein>
<comment type="subcellular location">
    <subcellularLocation>
        <location evidence="1">Cell membrane</location>
        <topology evidence="1">Multi-pass membrane protein</topology>
    </subcellularLocation>
</comment>
<feature type="transmembrane region" description="Helical" evidence="6">
    <location>
        <begin position="367"/>
        <end position="386"/>
    </location>
</feature>
<feature type="transmembrane region" description="Helical" evidence="6">
    <location>
        <begin position="311"/>
        <end position="329"/>
    </location>
</feature>
<name>A0AAW7JUI0_9ACTN</name>
<evidence type="ECO:0000256" key="2">
    <source>
        <dbReference type="ARBA" id="ARBA00022475"/>
    </source>
</evidence>
<dbReference type="InterPro" id="IPR050833">
    <property type="entry name" value="Poly_Biosynth_Transport"/>
</dbReference>
<evidence type="ECO:0000256" key="1">
    <source>
        <dbReference type="ARBA" id="ARBA00004651"/>
    </source>
</evidence>
<feature type="transmembrane region" description="Helical" evidence="6">
    <location>
        <begin position="341"/>
        <end position="361"/>
    </location>
</feature>
<evidence type="ECO:0000256" key="4">
    <source>
        <dbReference type="ARBA" id="ARBA00022989"/>
    </source>
</evidence>
<keyword evidence="4 6" id="KW-1133">Transmembrane helix</keyword>
<keyword evidence="3 6" id="KW-0812">Transmembrane</keyword>
<reference evidence="7" key="1">
    <citation type="submission" date="2023-06" db="EMBL/GenBank/DDBJ databases">
        <authorList>
            <person name="Zeman M."/>
            <person name="Kubasova T."/>
            <person name="Jahodarova E."/>
            <person name="Nykrynova M."/>
            <person name="Rychlik I."/>
        </authorList>
    </citation>
    <scope>NUCLEOTIDE SEQUENCE</scope>
    <source>
        <strain evidence="7">15_COKtk</strain>
    </source>
</reference>
<sequence>MAQMIVLLSSVVKSLVVPKILGVEDYGYWQIYVLYSGFVGVFALGYSDGVYLRFGGKDYSKLPFKHLRASSRIYACSLATISVAICIASIALEEGLRSSALFFVGVDVAFVCFSGYLLYVLQVTDRFREYSLLVVSDKVAMAVIIVVMVALGVTDPRQYMFWDFATKALACLLVVWRCREIVFGPAAGIIEGARYYVRLCKSGLSLLLANFAGMFVVSAGRIAVELFGDITEYANYSLGITVTNLVLTLVNAVGLAIYPSLKRLPAGSLPSFFGRVDNAVGVVSALALVCYAPGSLFVAAVFPQYAGMLEYLPLLFVAVIAEVRMQLLCNTFFKATGLARLLLVVNLASLASVAIVAPLLYTITGSVTALAFATAAVMTARSLFSYRVLAKTLGLSVGCRVAAEAGVAMGFAIVSAAPGFIGLGASFVLSIGNLAARVFTAARREV</sequence>
<feature type="transmembrane region" description="Helical" evidence="6">
    <location>
        <begin position="159"/>
        <end position="176"/>
    </location>
</feature>
<reference evidence="7" key="2">
    <citation type="submission" date="2023-08" db="EMBL/GenBank/DDBJ databases">
        <title>Identification and characterization of horizontal gene transfer across gut microbiota members of farm animals based on homology search.</title>
        <authorList>
            <person name="Schwarzerova J."/>
            <person name="Nykrynova M."/>
            <person name="Jureckova K."/>
            <person name="Cejkova D."/>
            <person name="Rychlik I."/>
        </authorList>
    </citation>
    <scope>NUCLEOTIDE SEQUENCE</scope>
    <source>
        <strain evidence="7">15_COKtk</strain>
    </source>
</reference>
<evidence type="ECO:0000256" key="6">
    <source>
        <dbReference type="SAM" id="Phobius"/>
    </source>
</evidence>
<feature type="transmembrane region" description="Helical" evidence="6">
    <location>
        <begin position="98"/>
        <end position="120"/>
    </location>
</feature>
<evidence type="ECO:0000256" key="3">
    <source>
        <dbReference type="ARBA" id="ARBA00022692"/>
    </source>
</evidence>
<dbReference type="RefSeq" id="WP_289827186.1">
    <property type="nucleotide sequence ID" value="NZ_JAUEIR010000005.1"/>
</dbReference>
<dbReference type="Proteomes" id="UP001168505">
    <property type="component" value="Unassembled WGS sequence"/>
</dbReference>
<feature type="transmembrane region" description="Helical" evidence="6">
    <location>
        <begin position="279"/>
        <end position="305"/>
    </location>
</feature>
<feature type="transmembrane region" description="Helical" evidence="6">
    <location>
        <begin position="420"/>
        <end position="440"/>
    </location>
</feature>
<feature type="transmembrane region" description="Helical" evidence="6">
    <location>
        <begin position="73"/>
        <end position="92"/>
    </location>
</feature>
<evidence type="ECO:0008006" key="9">
    <source>
        <dbReference type="Google" id="ProtNLM"/>
    </source>
</evidence>
<gene>
    <name evidence="7" type="ORF">QVN40_07045</name>
</gene>
<dbReference type="GO" id="GO:0005886">
    <property type="term" value="C:plasma membrane"/>
    <property type="evidence" value="ECO:0007669"/>
    <property type="project" value="UniProtKB-SubCell"/>
</dbReference>
<evidence type="ECO:0000256" key="5">
    <source>
        <dbReference type="ARBA" id="ARBA00023136"/>
    </source>
</evidence>
<organism evidence="7 8">
    <name type="scientific">Collinsella ihumii</name>
    <dbReference type="NCBI Taxonomy" id="1720204"/>
    <lineage>
        <taxon>Bacteria</taxon>
        <taxon>Bacillati</taxon>
        <taxon>Actinomycetota</taxon>
        <taxon>Coriobacteriia</taxon>
        <taxon>Coriobacteriales</taxon>
        <taxon>Coriobacteriaceae</taxon>
        <taxon>Collinsella</taxon>
    </lineage>
</organism>